<dbReference type="EMBL" id="GBRH01204077">
    <property type="protein sequence ID" value="JAD93818.1"/>
    <property type="molecule type" value="Transcribed_RNA"/>
</dbReference>
<name>A0A0A9E454_ARUDO</name>
<organism evidence="1">
    <name type="scientific">Arundo donax</name>
    <name type="common">Giant reed</name>
    <name type="synonym">Donax arundinaceus</name>
    <dbReference type="NCBI Taxonomy" id="35708"/>
    <lineage>
        <taxon>Eukaryota</taxon>
        <taxon>Viridiplantae</taxon>
        <taxon>Streptophyta</taxon>
        <taxon>Embryophyta</taxon>
        <taxon>Tracheophyta</taxon>
        <taxon>Spermatophyta</taxon>
        <taxon>Magnoliopsida</taxon>
        <taxon>Liliopsida</taxon>
        <taxon>Poales</taxon>
        <taxon>Poaceae</taxon>
        <taxon>PACMAD clade</taxon>
        <taxon>Arundinoideae</taxon>
        <taxon>Arundineae</taxon>
        <taxon>Arundo</taxon>
    </lineage>
</organism>
<reference evidence="1" key="1">
    <citation type="submission" date="2014-09" db="EMBL/GenBank/DDBJ databases">
        <authorList>
            <person name="Magalhaes I.L.F."/>
            <person name="Oliveira U."/>
            <person name="Santos F.R."/>
            <person name="Vidigal T.H.D.A."/>
            <person name="Brescovit A.D."/>
            <person name="Santos A.J."/>
        </authorList>
    </citation>
    <scope>NUCLEOTIDE SEQUENCE</scope>
    <source>
        <tissue evidence="1">Shoot tissue taken approximately 20 cm above the soil surface</tissue>
    </source>
</reference>
<sequence length="42" mass="4951">MVSDAAGDQICYHFEVQQFMTSSCIPLLWRLQHHFLLNPLIF</sequence>
<protein>
    <submittedName>
        <fullName evidence="1">Uncharacterized protein</fullName>
    </submittedName>
</protein>
<evidence type="ECO:0000313" key="1">
    <source>
        <dbReference type="EMBL" id="JAD93818.1"/>
    </source>
</evidence>
<proteinExistence type="predicted"/>
<accession>A0A0A9E454</accession>
<dbReference type="AlphaFoldDB" id="A0A0A9E454"/>
<reference evidence="1" key="2">
    <citation type="journal article" date="2015" name="Data Brief">
        <title>Shoot transcriptome of the giant reed, Arundo donax.</title>
        <authorList>
            <person name="Barrero R.A."/>
            <person name="Guerrero F.D."/>
            <person name="Moolhuijzen P."/>
            <person name="Goolsby J.A."/>
            <person name="Tidwell J."/>
            <person name="Bellgard S.E."/>
            <person name="Bellgard M.I."/>
        </authorList>
    </citation>
    <scope>NUCLEOTIDE SEQUENCE</scope>
    <source>
        <tissue evidence="1">Shoot tissue taken approximately 20 cm above the soil surface</tissue>
    </source>
</reference>